<comment type="caution">
    <text evidence="2">The sequence shown here is derived from an EMBL/GenBank/DDBJ whole genome shotgun (WGS) entry which is preliminary data.</text>
</comment>
<keyword evidence="3" id="KW-1185">Reference proteome</keyword>
<protein>
    <submittedName>
        <fullName evidence="2">Uncharacterized protein</fullName>
    </submittedName>
</protein>
<dbReference type="AlphaFoldDB" id="A0A0V1H5S2"/>
<proteinExistence type="predicted"/>
<gene>
    <name evidence="2" type="ORF">T11_954</name>
</gene>
<name>A0A0V1H5S2_9BILA</name>
<feature type="compositionally biased region" description="Polar residues" evidence="1">
    <location>
        <begin position="1"/>
        <end position="22"/>
    </location>
</feature>
<organism evidence="2 3">
    <name type="scientific">Trichinella zimbabwensis</name>
    <dbReference type="NCBI Taxonomy" id="268475"/>
    <lineage>
        <taxon>Eukaryota</taxon>
        <taxon>Metazoa</taxon>
        <taxon>Ecdysozoa</taxon>
        <taxon>Nematoda</taxon>
        <taxon>Enoplea</taxon>
        <taxon>Dorylaimia</taxon>
        <taxon>Trichinellida</taxon>
        <taxon>Trichinellidae</taxon>
        <taxon>Trichinella</taxon>
    </lineage>
</organism>
<sequence length="124" mass="13775">MTGIDSQQTIPCKSNSHATPIRTTDKRSSASETMLLAQGELEAELSYKSTSSSQKAAQCHNSEKCMHFETSEQLRIEEELPKLFFSPLPKEKTGQPLSLENRFSLPVGKMKIALNKPESTFIQG</sequence>
<evidence type="ECO:0000313" key="3">
    <source>
        <dbReference type="Proteomes" id="UP000055024"/>
    </source>
</evidence>
<evidence type="ECO:0000313" key="2">
    <source>
        <dbReference type="EMBL" id="KRZ05777.1"/>
    </source>
</evidence>
<evidence type="ECO:0000256" key="1">
    <source>
        <dbReference type="SAM" id="MobiDB-lite"/>
    </source>
</evidence>
<accession>A0A0V1H5S2</accession>
<dbReference type="EMBL" id="JYDP01000131">
    <property type="protein sequence ID" value="KRZ05777.1"/>
    <property type="molecule type" value="Genomic_DNA"/>
</dbReference>
<dbReference type="OrthoDB" id="10469174at2759"/>
<reference evidence="2 3" key="1">
    <citation type="submission" date="2015-01" db="EMBL/GenBank/DDBJ databases">
        <title>Evolution of Trichinella species and genotypes.</title>
        <authorList>
            <person name="Korhonen P.K."/>
            <person name="Edoardo P."/>
            <person name="Giuseppe L.R."/>
            <person name="Gasser R.B."/>
        </authorList>
    </citation>
    <scope>NUCLEOTIDE SEQUENCE [LARGE SCALE GENOMIC DNA]</scope>
    <source>
        <strain evidence="2">ISS1029</strain>
    </source>
</reference>
<dbReference type="Proteomes" id="UP000055024">
    <property type="component" value="Unassembled WGS sequence"/>
</dbReference>
<feature type="region of interest" description="Disordered" evidence="1">
    <location>
        <begin position="1"/>
        <end position="31"/>
    </location>
</feature>